<evidence type="ECO:0000313" key="2">
    <source>
        <dbReference type="Proteomes" id="UP000003019"/>
    </source>
</evidence>
<dbReference type="AlphaFoldDB" id="G4CJG3"/>
<accession>G4CJG3</accession>
<protein>
    <submittedName>
        <fullName evidence="1">Uncharacterized protein</fullName>
    </submittedName>
</protein>
<dbReference type="EMBL" id="AGAY01000061">
    <property type="protein sequence ID" value="EGY52014.1"/>
    <property type="molecule type" value="Genomic_DNA"/>
</dbReference>
<organism evidence="1 2">
    <name type="scientific">Neisseria shayeganii 871</name>
    <dbReference type="NCBI Taxonomy" id="1032488"/>
    <lineage>
        <taxon>Bacteria</taxon>
        <taxon>Pseudomonadati</taxon>
        <taxon>Pseudomonadota</taxon>
        <taxon>Betaproteobacteria</taxon>
        <taxon>Neisseriales</taxon>
        <taxon>Neisseriaceae</taxon>
        <taxon>Neisseria</taxon>
    </lineage>
</organism>
<dbReference type="InterPro" id="IPR025915">
    <property type="entry name" value="Phage_gp49_66"/>
</dbReference>
<dbReference type="PATRIC" id="fig|1032488.3.peg.1660"/>
<reference evidence="1 2" key="1">
    <citation type="submission" date="2011-05" db="EMBL/GenBank/DDBJ databases">
        <authorList>
            <person name="Muzny D."/>
            <person name="Qin X."/>
            <person name="Deng J."/>
            <person name="Jiang H."/>
            <person name="Liu Y."/>
            <person name="Qu J."/>
            <person name="Song X.-Z."/>
            <person name="Zhang L."/>
            <person name="Thornton R."/>
            <person name="Coyle M."/>
            <person name="Francisco L."/>
            <person name="Jackson L."/>
            <person name="Javaid M."/>
            <person name="Korchina V."/>
            <person name="Kovar C."/>
            <person name="Mata R."/>
            <person name="Mathew T."/>
            <person name="Ngo R."/>
            <person name="Nguyen L."/>
            <person name="Nguyen N."/>
            <person name="Okwuonu G."/>
            <person name="Ongeri F."/>
            <person name="Pham C."/>
            <person name="Simmons D."/>
            <person name="Wilczek-Boney K."/>
            <person name="Hale W."/>
            <person name="Jakkamsetti A."/>
            <person name="Pham P."/>
            <person name="Ruth R."/>
            <person name="San Lucas F."/>
            <person name="Warren J."/>
            <person name="Zhang J."/>
            <person name="Zhao Z."/>
            <person name="Zhou C."/>
            <person name="Zhu D."/>
            <person name="Lee S."/>
            <person name="Bess C."/>
            <person name="Blankenburg K."/>
            <person name="Forbes L."/>
            <person name="Fu Q."/>
            <person name="Gubbala S."/>
            <person name="Hirani K."/>
            <person name="Jayaseelan J.C."/>
            <person name="Lara F."/>
            <person name="Munidasa M."/>
            <person name="Palculict T."/>
            <person name="Patil S."/>
            <person name="Pu L.-L."/>
            <person name="Saada N."/>
            <person name="Tang L."/>
            <person name="Weissenberger G."/>
            <person name="Zhu Y."/>
            <person name="Hemphill L."/>
            <person name="Shang Y."/>
            <person name="Youmans B."/>
            <person name="Ayvaz T."/>
            <person name="Ross M."/>
            <person name="Santibanez J."/>
            <person name="Aqrawi P."/>
            <person name="Gross S."/>
            <person name="Joshi V."/>
            <person name="Fowler G."/>
            <person name="Nazareth L."/>
            <person name="Reid J."/>
            <person name="Worley K."/>
            <person name="Petrosino J."/>
            <person name="Highlander S."/>
            <person name="Gibbs R."/>
        </authorList>
    </citation>
    <scope>NUCLEOTIDE SEQUENCE [LARGE SCALE GENOMIC DNA]</scope>
    <source>
        <strain evidence="1 2">871</strain>
    </source>
</reference>
<sequence>MTEKIQPLTKADLEAAVADVEYQRFGETCTVCALVLKSGFVVIGKSACLLPSMFDEEVGRKMAYEDAVNQMWALEGYRAKTNQYADLMLAGG</sequence>
<proteinExistence type="predicted"/>
<keyword evidence="2" id="KW-1185">Reference proteome</keyword>
<name>G4CJG3_9NEIS</name>
<dbReference type="HOGENOM" id="CLU_131915_2_0_4"/>
<gene>
    <name evidence="1" type="ORF">HMPREF9371_1753</name>
</gene>
<dbReference type="STRING" id="1032488.HMPREF9371_1753"/>
<dbReference type="Proteomes" id="UP000003019">
    <property type="component" value="Unassembled WGS sequence"/>
</dbReference>
<comment type="caution">
    <text evidence="1">The sequence shown here is derived from an EMBL/GenBank/DDBJ whole genome shotgun (WGS) entry which is preliminary data.</text>
</comment>
<dbReference type="Pfam" id="PF13876">
    <property type="entry name" value="Phage_gp49_66"/>
    <property type="match status" value="1"/>
</dbReference>
<evidence type="ECO:0000313" key="1">
    <source>
        <dbReference type="EMBL" id="EGY52014.1"/>
    </source>
</evidence>
<dbReference type="RefSeq" id="WP_009119442.1">
    <property type="nucleotide sequence ID" value="NZ_JH164926.1"/>
</dbReference>